<organism evidence="3 4">
    <name type="scientific">Ascaris lumbricoides</name>
    <name type="common">Giant roundworm</name>
    <dbReference type="NCBI Taxonomy" id="6252"/>
    <lineage>
        <taxon>Eukaryota</taxon>
        <taxon>Metazoa</taxon>
        <taxon>Ecdysozoa</taxon>
        <taxon>Nematoda</taxon>
        <taxon>Chromadorea</taxon>
        <taxon>Rhabditida</taxon>
        <taxon>Spirurina</taxon>
        <taxon>Ascaridomorpha</taxon>
        <taxon>Ascaridoidea</taxon>
        <taxon>Ascarididae</taxon>
        <taxon>Ascaris</taxon>
    </lineage>
</organism>
<proteinExistence type="inferred from homology"/>
<evidence type="ECO:0000313" key="3">
    <source>
        <dbReference type="Proteomes" id="UP000036681"/>
    </source>
</evidence>
<dbReference type="Gene3D" id="2.130.10.10">
    <property type="entry name" value="YVTN repeat-like/Quinoprotein amine dehydrogenase"/>
    <property type="match status" value="1"/>
</dbReference>
<reference evidence="4" key="1">
    <citation type="submission" date="2017-02" db="UniProtKB">
        <authorList>
            <consortium name="WormBaseParasite"/>
        </authorList>
    </citation>
    <scope>IDENTIFICATION</scope>
</reference>
<dbReference type="PANTHER" id="PTHR12616:SF8">
    <property type="entry name" value="VACUOLAR PROTEIN SORTING-ASSOCIATED PROTEIN 8 HOMOLOG"/>
    <property type="match status" value="1"/>
</dbReference>
<protein>
    <submittedName>
        <fullName evidence="4">Vps8 domain-containing protein</fullName>
    </submittedName>
</protein>
<dbReference type="WBParaSite" id="ALUE_0002003301-mRNA-1">
    <property type="protein sequence ID" value="ALUE_0002003301-mRNA-1"/>
    <property type="gene ID" value="ALUE_0002003301"/>
</dbReference>
<evidence type="ECO:0000313" key="4">
    <source>
        <dbReference type="WBParaSite" id="ALUE_0002003301-mRNA-1"/>
    </source>
</evidence>
<accession>A0A0M3IMQ5</accession>
<dbReference type="SUPFAM" id="SSF50978">
    <property type="entry name" value="WD40 repeat-like"/>
    <property type="match status" value="1"/>
</dbReference>
<dbReference type="GO" id="GO:0005770">
    <property type="term" value="C:late endosome"/>
    <property type="evidence" value="ECO:0007669"/>
    <property type="project" value="TreeGrafter"/>
</dbReference>
<dbReference type="InterPro" id="IPR025941">
    <property type="entry name" value="Vps8_central_dom"/>
</dbReference>
<dbReference type="InterPro" id="IPR015943">
    <property type="entry name" value="WD40/YVTN_repeat-like_dom_sf"/>
</dbReference>
<dbReference type="AlphaFoldDB" id="A0A0M3IMQ5"/>
<dbReference type="Proteomes" id="UP000036681">
    <property type="component" value="Unplaced"/>
</dbReference>
<evidence type="ECO:0000256" key="1">
    <source>
        <dbReference type="ARBA" id="ARBA00009422"/>
    </source>
</evidence>
<comment type="similarity">
    <text evidence="1">Belongs to the VPS8 family.</text>
</comment>
<dbReference type="Pfam" id="PF23410">
    <property type="entry name" value="Beta-prop_VPS8"/>
    <property type="match status" value="2"/>
</dbReference>
<name>A0A0M3IMQ5_ASCLU</name>
<evidence type="ECO:0000259" key="2">
    <source>
        <dbReference type="Pfam" id="PF12816"/>
    </source>
</evidence>
<feature type="domain" description="Vacuolar protein sorting-associated protein 8 central" evidence="2">
    <location>
        <begin position="552"/>
        <end position="708"/>
    </location>
</feature>
<dbReference type="GO" id="GO:0006623">
    <property type="term" value="P:protein targeting to vacuole"/>
    <property type="evidence" value="ECO:0007669"/>
    <property type="project" value="InterPro"/>
</dbReference>
<dbReference type="InterPro" id="IPR045111">
    <property type="entry name" value="Vps41/Vps8"/>
</dbReference>
<dbReference type="PANTHER" id="PTHR12616">
    <property type="entry name" value="VACUOLAR PROTEIN SORTING VPS41"/>
    <property type="match status" value="1"/>
</dbReference>
<sequence>MTVLVGTRLERSLCSDGTPVSCMDFNLDGVKLAVGYATGLVRVINIMTGRMIENTNEVVQPGRGIIHITFMGSGRRLMIVDSGGSVYEMRTHTRVRVRRVKCVFSGCHGEVVYVKTLANDSFLAMVSLTKLFLISLPDAQLIFANSFNGPPDRPPLIDWQFVDFKVVYVKTLANDSFLAMVSLTKLFLISLPDAQLIFANSFNGPPDRPPLIDWQFVDFKMNANEKLQNAVLAAGRGSRIDLFRLFGKIPGAKNIAVVKSFSLEFEMINLKWVDPFHLLALDSEERIHLIDISKGEIAQRDLSTVELVYGSADFKGLSTGGNVSSAMEYLSNAVCYQSVYRVGGEVCILGRSSVCVISVVDQIAQLQNFIERDDILSAVLYSMDIFTGKVVNKSRRVDLRYAISGYLPTLIDRLLSLTTSGLHNGKITHLVDHYRKHISLLLHTCVTTSRFDLLYNTIYPRLEKDPLSKTIFFEFLDEVVLDGLLDNPPPSLEMFENVATFVDREVFSDCEIAHGNKLLLYLQCCLAGRAYPFGSLPDGLERTLPLQVYRCVVSDYLQNLVAEGNFNQFESAVVRIPIDKQDIHYVMTTCRANRLYDGIIYVYNKALQDYLSPLEEMFENVATFVDREVFSDCEIAHGNKLLLYLQCCLAGRAYPFGSLPDGLERTLPLQVYRCVVSLKGKDGNAAQTTFPYLRLLLKLDAQQFFNVICTCSDLPLFVVGEGRLQRLVEVTHQLAVSMPTNVALLSHLLTFVTHLLQKGALMPALDMIAELIDKVLSGDASELRIADTDRCIVELMRNVSGLNETLILRRAERLPHLQVCAYIYTNRREFDKLVECYLRDNLNAVCFILISSLIVCSMFCKFPNMNYFYYLDNAKY</sequence>
<keyword evidence="3" id="KW-1185">Reference proteome</keyword>
<dbReference type="InterPro" id="IPR036322">
    <property type="entry name" value="WD40_repeat_dom_sf"/>
</dbReference>
<dbReference type="GO" id="GO:0034058">
    <property type="term" value="P:endosomal vesicle fusion"/>
    <property type="evidence" value="ECO:0007669"/>
    <property type="project" value="TreeGrafter"/>
</dbReference>
<dbReference type="GO" id="GO:0030897">
    <property type="term" value="C:HOPS complex"/>
    <property type="evidence" value="ECO:0007669"/>
    <property type="project" value="TreeGrafter"/>
</dbReference>
<dbReference type="Pfam" id="PF12816">
    <property type="entry name" value="TPR_Vps8"/>
    <property type="match status" value="1"/>
</dbReference>